<evidence type="ECO:0000313" key="3">
    <source>
        <dbReference type="EMBL" id="CAB4217088.1"/>
    </source>
</evidence>
<dbReference type="EMBL" id="LR797450">
    <property type="protein sequence ID" value="CAB4217088.1"/>
    <property type="molecule type" value="Genomic_DNA"/>
</dbReference>
<reference evidence="1" key="1">
    <citation type="submission" date="2020-05" db="EMBL/GenBank/DDBJ databases">
        <authorList>
            <person name="Chiriac C."/>
            <person name="Salcher M."/>
            <person name="Ghai R."/>
            <person name="Kavagutti S V."/>
        </authorList>
    </citation>
    <scope>NUCLEOTIDE SEQUENCE</scope>
</reference>
<accession>A0A6J5QT32</accession>
<gene>
    <name evidence="1" type="ORF">UFOVP1127_125</name>
    <name evidence="2" type="ORF">UFOVP1242_85</name>
    <name evidence="3" type="ORF">UFOVP1492_9</name>
    <name evidence="4" type="ORF">UFOVP1580_38</name>
</gene>
<protein>
    <submittedName>
        <fullName evidence="1">Uncharacterized protein</fullName>
    </submittedName>
</protein>
<evidence type="ECO:0000313" key="2">
    <source>
        <dbReference type="EMBL" id="CAB4193468.1"/>
    </source>
</evidence>
<evidence type="ECO:0000313" key="4">
    <source>
        <dbReference type="EMBL" id="CAB5231220.1"/>
    </source>
</evidence>
<evidence type="ECO:0000313" key="1">
    <source>
        <dbReference type="EMBL" id="CAB4185697.1"/>
    </source>
</evidence>
<dbReference type="EMBL" id="LR798430">
    <property type="protein sequence ID" value="CAB5231220.1"/>
    <property type="molecule type" value="Genomic_DNA"/>
</dbReference>
<proteinExistence type="predicted"/>
<name>A0A6J5QT32_9CAUD</name>
<dbReference type="EMBL" id="LR797197">
    <property type="protein sequence ID" value="CAB4193468.1"/>
    <property type="molecule type" value="Genomic_DNA"/>
</dbReference>
<dbReference type="EMBL" id="LR797075">
    <property type="protein sequence ID" value="CAB4185697.1"/>
    <property type="molecule type" value="Genomic_DNA"/>
</dbReference>
<organism evidence="1">
    <name type="scientific">uncultured Caudovirales phage</name>
    <dbReference type="NCBI Taxonomy" id="2100421"/>
    <lineage>
        <taxon>Viruses</taxon>
        <taxon>Duplodnaviria</taxon>
        <taxon>Heunggongvirae</taxon>
        <taxon>Uroviricota</taxon>
        <taxon>Caudoviricetes</taxon>
        <taxon>Peduoviridae</taxon>
        <taxon>Maltschvirus</taxon>
        <taxon>Maltschvirus maltsch</taxon>
    </lineage>
</organism>
<sequence length="138" mass="15677">MRLEEQKRLEKFHDNGYLILIEGSGYVDGPVDSIYTYEEEDSETKGQLVYDSEVFSGQPLSQIQLSNVKVYQPVSFEHTKIEYVEGADEAEEEEANAKHDTLLAWIYWFNLAQGFVDFSQTGQPQISKTMGILNGVEG</sequence>